<protein>
    <submittedName>
        <fullName evidence="1">Uncharacterized protein</fullName>
    </submittedName>
</protein>
<reference evidence="1" key="1">
    <citation type="submission" date="2020-09" db="EMBL/GenBank/DDBJ databases">
        <title>Taishania pollutisoli gen. nov., sp. nov., Isolated from Tetrabromobisphenol A-Contaminated Soil.</title>
        <authorList>
            <person name="Chen Q."/>
        </authorList>
    </citation>
    <scope>NUCLEOTIDE SEQUENCE</scope>
    <source>
        <strain evidence="1">CZZ-1</strain>
    </source>
</reference>
<comment type="caution">
    <text evidence="1">The sequence shown here is derived from an EMBL/GenBank/DDBJ whole genome shotgun (WGS) entry which is preliminary data.</text>
</comment>
<proteinExistence type="predicted"/>
<name>A0A8J6PJA5_9FLAO</name>
<dbReference type="RefSeq" id="WP_163491444.1">
    <property type="nucleotide sequence ID" value="NZ_JACVEL010000005.1"/>
</dbReference>
<dbReference type="Proteomes" id="UP000652681">
    <property type="component" value="Unassembled WGS sequence"/>
</dbReference>
<sequence>MKTLTFLTAIFMNLLVFSQDRIQFSGTRITMIPPSNPPINLIYFPIIREEDRYEISAMEFGIGDYNMIRAEVDSAAYARAGYDVVKQSRITVDDFQMRIVWLKAGHTGAFKILYGDSTTFLAKISVSYTAHKEPDLPEKLMNAIQSIKVNRVSVKEIDWGKHLVIIPPVQNAFKFVEGSYFGKLQFSRDGKQTRNLWSESSVIVKQLPGDDETTNQKIVMELMADFLTMDELELLDVIYEGNATVDGKEVYQFIADCRVEEKTVRFNVFGYLGKDYSLFLQSMAFNQEDIAELERFIQEMKLK</sequence>
<accession>A0A8J6PJA5</accession>
<evidence type="ECO:0000313" key="1">
    <source>
        <dbReference type="EMBL" id="MBC9812674.1"/>
    </source>
</evidence>
<evidence type="ECO:0000313" key="2">
    <source>
        <dbReference type="Proteomes" id="UP000652681"/>
    </source>
</evidence>
<keyword evidence="2" id="KW-1185">Reference proteome</keyword>
<organism evidence="1 2">
    <name type="scientific">Taishania pollutisoli</name>
    <dbReference type="NCBI Taxonomy" id="2766479"/>
    <lineage>
        <taxon>Bacteria</taxon>
        <taxon>Pseudomonadati</taxon>
        <taxon>Bacteroidota</taxon>
        <taxon>Flavobacteriia</taxon>
        <taxon>Flavobacteriales</taxon>
        <taxon>Crocinitomicaceae</taxon>
        <taxon>Taishania</taxon>
    </lineage>
</organism>
<dbReference type="AlphaFoldDB" id="A0A8J6PJA5"/>
<gene>
    <name evidence="1" type="ORF">H9Y05_09340</name>
</gene>
<dbReference type="EMBL" id="JACVEL010000005">
    <property type="protein sequence ID" value="MBC9812674.1"/>
    <property type="molecule type" value="Genomic_DNA"/>
</dbReference>